<sequence>MELQEHLNTLSTLELQDAIKYSKLNDEAVVIAKSILLSRNATIPDVIPAEVLEENANQVIKQSNKLFLSIAITVVIWLAYEYATGLFDGNDTKRITDSIRNLGLFVMAEAGLFTLAKKKK</sequence>
<dbReference type="RefSeq" id="WP_068948155.1">
    <property type="nucleotide sequence ID" value="NZ_CP015922.1"/>
</dbReference>
<reference evidence="3" key="1">
    <citation type="submission" date="2016-05" db="EMBL/GenBank/DDBJ databases">
        <title>Polynucleobacter sp. QLW-P1FAT50C-4 genome.</title>
        <authorList>
            <person name="Hahn M.W."/>
        </authorList>
    </citation>
    <scope>NUCLEOTIDE SEQUENCE [LARGE SCALE GENOMIC DNA]</scope>
    <source>
        <strain evidence="3">QLW-P1FAT50C-4</strain>
    </source>
</reference>
<dbReference type="EMBL" id="CP015922">
    <property type="protein sequence ID" value="ANI99150.1"/>
    <property type="molecule type" value="Genomic_DNA"/>
</dbReference>
<dbReference type="AlphaFoldDB" id="A0A191UE31"/>
<proteinExistence type="predicted"/>
<dbReference type="KEGG" id="pwu:A8O14_02990"/>
<gene>
    <name evidence="2" type="ORF">A8O14_02990</name>
</gene>
<keyword evidence="1" id="KW-0472">Membrane</keyword>
<dbReference type="STRING" id="1743168.A8O14_02990"/>
<keyword evidence="1" id="KW-0812">Transmembrane</keyword>
<evidence type="ECO:0000313" key="2">
    <source>
        <dbReference type="EMBL" id="ANI99150.1"/>
    </source>
</evidence>
<accession>A0A191UE31</accession>
<dbReference type="Proteomes" id="UP000078463">
    <property type="component" value="Chromosome"/>
</dbReference>
<name>A0A191UE31_9BURK</name>
<keyword evidence="3" id="KW-1185">Reference proteome</keyword>
<evidence type="ECO:0000313" key="3">
    <source>
        <dbReference type="Proteomes" id="UP000078463"/>
    </source>
</evidence>
<organism evidence="2 3">
    <name type="scientific">Polynucleobacter wuianus</name>
    <dbReference type="NCBI Taxonomy" id="1743168"/>
    <lineage>
        <taxon>Bacteria</taxon>
        <taxon>Pseudomonadati</taxon>
        <taxon>Pseudomonadota</taxon>
        <taxon>Betaproteobacteria</taxon>
        <taxon>Burkholderiales</taxon>
        <taxon>Burkholderiaceae</taxon>
        <taxon>Polynucleobacter</taxon>
    </lineage>
</organism>
<feature type="transmembrane region" description="Helical" evidence="1">
    <location>
        <begin position="99"/>
        <end position="116"/>
    </location>
</feature>
<evidence type="ECO:0000256" key="1">
    <source>
        <dbReference type="SAM" id="Phobius"/>
    </source>
</evidence>
<keyword evidence="1" id="KW-1133">Transmembrane helix</keyword>
<protein>
    <submittedName>
        <fullName evidence="2">Uncharacterized protein</fullName>
    </submittedName>
</protein>
<feature type="transmembrane region" description="Helical" evidence="1">
    <location>
        <begin position="66"/>
        <end position="87"/>
    </location>
</feature>